<dbReference type="PANTHER" id="PTHR10199">
    <property type="entry name" value="THROMBOSPONDIN"/>
    <property type="match status" value="1"/>
</dbReference>
<dbReference type="PANTHER" id="PTHR10199:SF119">
    <property type="entry name" value="RE20510P"/>
    <property type="match status" value="1"/>
</dbReference>
<feature type="region of interest" description="Disordered" evidence="1">
    <location>
        <begin position="2488"/>
        <end position="2542"/>
    </location>
</feature>
<dbReference type="CDD" id="cd00146">
    <property type="entry name" value="PKD"/>
    <property type="match status" value="1"/>
</dbReference>
<evidence type="ECO:0000313" key="4">
    <source>
        <dbReference type="Proteomes" id="UP000321168"/>
    </source>
</evidence>
<dbReference type="GO" id="GO:0005509">
    <property type="term" value="F:calcium ion binding"/>
    <property type="evidence" value="ECO:0007669"/>
    <property type="project" value="InterPro"/>
</dbReference>
<evidence type="ECO:0000256" key="1">
    <source>
        <dbReference type="SAM" id="MobiDB-lite"/>
    </source>
</evidence>
<dbReference type="Proteomes" id="UP000321168">
    <property type="component" value="Unassembled WGS sequence"/>
</dbReference>
<dbReference type="Gene3D" id="2.60.40.10">
    <property type="entry name" value="Immunoglobulins"/>
    <property type="match status" value="1"/>
</dbReference>
<name>A0A5C6VLR4_9FLAO</name>
<reference evidence="3 4" key="1">
    <citation type="submission" date="2019-08" db="EMBL/GenBank/DDBJ databases">
        <title>Genome of Luteibaculum oceani JCM 18817.</title>
        <authorList>
            <person name="Bowman J.P."/>
        </authorList>
    </citation>
    <scope>NUCLEOTIDE SEQUENCE [LARGE SCALE GENOMIC DNA]</scope>
    <source>
        <strain evidence="3 4">JCM 18817</strain>
    </source>
</reference>
<dbReference type="InterPro" id="IPR028974">
    <property type="entry name" value="TSP_type-3_rpt"/>
</dbReference>
<dbReference type="SUPFAM" id="SSF49299">
    <property type="entry name" value="PKD domain"/>
    <property type="match status" value="1"/>
</dbReference>
<proteinExistence type="predicted"/>
<dbReference type="PROSITE" id="PS50093">
    <property type="entry name" value="PKD"/>
    <property type="match status" value="1"/>
</dbReference>
<evidence type="ECO:0000313" key="3">
    <source>
        <dbReference type="EMBL" id="TXC85436.1"/>
    </source>
</evidence>
<protein>
    <submittedName>
        <fullName evidence="3">T9SS type B sorting domain-containing protein</fullName>
    </submittedName>
</protein>
<gene>
    <name evidence="3" type="ORF">FRX97_02065</name>
</gene>
<sequence length="2664" mass="288300">MSKIFNLITVCVAFLAWQIQSYGQAQPTGVGVGTVFPVDYENVPNIYTDAEGPSNNYIDGGDESFAEFQPVGVGTFVRVSFTATDIEPNDTLFVYEDNTRAPGNQTDTLNNNLRGAPITFTGSAASNGRISFVWFESGGVAAAGWEANVDLVNSAGTLIPSNYNWIGFAEGNDEDFVFSPGMSNQAYVFCGFDASVRWVMDDDFSANGQTFEFKDLGSYKQRLDSVVVDWGDGSPLDTFNVDEVANRLQYDNTGQSEFNTPTHTYAAVGRYTVRLTGIDEIGVASQTQTIDIIVEGDEPTNKDVTEADVCIGDPATLVSDVEWIVSDYNARILTQRWEGPSPSNPTGPDVVLKNGSPGDNFLNINPSAYPAPADGGPAFFDYTFTHYVTFDNGCGEVATPVRYRVYKLPNAGDANPNADNEVCEDLADFDLNTLLDPASNPDPDGVWTDNGGNVVPNGIVSPMPAPGSYTYKYTVSNPECPSDQDQVTLTVLRKPYAGKNDGTSISNPLKLCVDQQNVDLFALLDGDPSRPTPDINGQWLLVESGTETALNSPQINSSRFLDASQFNVNPPQASKLFQLCYEVKDETGECSPTRECVYVRIYPEPYVVPTTVDTQVCENDPIIAMDNLVDDAFRTSGNWENYQWPAGASRVQNQAFFEPNKETVAGTYKFRKYYRNPDNQGNDICRIDSIIVTVEFFLKPEAGPDANYSICPSAPINLYDTLLSAADTDGDFFGPLETVGDVPTANPTAFQFDTDGGTFTFNYRVEGDGPCPDDAAVLTFNVSPFKDPGMSNSILACTADGPRTLINELNGTPDNGGTWSPTVFLSGTSENAKFNASAAGAGTFTYTYTFPKDGECPAVSSQLQIEVYNEPKSGADFAETICNVDMNKKQYFYSLSDQISGNANGAVHGVAPATDVMEEFGALESVANAVTNSNTGLVNVKNLGGGTYNFFYRTFNAGCEADTAFFKITVNQVGFAGKDSLFVRCSTEPVVNMKDYLGPGANTTGIWEDTDGAGGLVGATYNATFDPANVELQSPDTGFRHIYIVEVPECPDDSANVVAYVSKKLESGTPKGGDDSLLYACEDENAVNLLNGFVPNSFDEPLGNPGRPLYGRWKLVKPNAGYLVPQQVLDEVNKRDRSRFFTGADSSEFDVEEFVKYWEGTETINGSRQYSGGVNNLSFWQWLKTDRLLYFEYTVRDTSAGKLTIPTYYEGTSTAVPREIGCGKSSSVVIAAVMPDYDKRFTLEVDPAGPGDITVCNSITDLDLKQYFSELRRDPAKLDIRDIFNPKFDTIAFDGIPGTPDPVTDGTIYNQSPSQPYFLDISRLAPTMPKPPVPNNKNPYNVRLKLTSGKDKNNKCGEARTQVGLRINVEKIPQPGGGPGPGQDPLTEYSICEGSPTFNMHTQISGTKDPFDPNRHFFTAVTSNANGRILGQNFRMTGANPNLYIVRYNIPTVACVNPVVSSVNDPGNNNNPKNFSSLLEITVTSGPDLDGFDQQVNEFDVCSDPVTNLGDLFPLGNNIDQSGTFTILTNGCGAIDNANNWNNAVYNRGTTNCSSVLIEYEVNKGDCPPATLQIRLNITPKPYPGANAKDTICLNNGLYDLYGLLAKNQIPGKTIDRNGVFKGRKASTNAGLNFGGFFDPNTAGVGLHTIVYTVGDGQICELDSAVLNIKVNKIERAGTDGSINACAGAPKLDLFDGIKGNYSPIGYFIPCNPDLEQYMEGNKDQIFNHERYRTLEPDPQSQVCFKYVIDARCYNDTATVTVNLSPGPISGGDTTVFICEKLFEYNLFDALGNENVDWLPEGTWRGVSGTPAPSYDGNNSALISPKDLNRGTYKYDYTVEAECADTVLTSTSRVTVKIGDNTAAGRDTTIAVCYNGIINLDVFFGTNGAGVWIDTNGIGGLVDGNMFDLGQTNDGGIGSTYEYAYRVPALYENCGPTVAFFTVDVRRQPNAGRDTTVFYCNVAGQEFPALDLFPQRSANQKLFPSPGISAAGALSGGVFFPDRLSAGNYSIRLIITDSECGKDTAIANIYIQDKDDANSILCGDLDGDGVRNNQDLDVDGDGISNLVESRIAGGNRNPFGNHDNDALLNFQDADYAALVGSTIKNGVVAAFDFDGDGLINALDLDSDNDLIPDIVEAFGADNYAAFDGNSDGKTDAVNAAGINNTTKGLTDNGSAPLSFQGPGIAPFDYLNKDSDGDGIGDQIEARPNNDLAGTTFVFAVVDTDVDDTPDYLDTDSDNDGISDSRENQGGSLLVVINTNANPGPGIVVTDNVPNFRDTDSDGDGIEDRREAYKNQFGVPNDFDGDGIPNFLDVDSDNDGIADFIEKGPIEIPRNTDKDQRSSFSVSDTLPDFIDFDADGDGIADAIERGNITLGQQPVNTDGDTRADYRDLDADGDKIPDALELAANGDLLDTDMDGIFNFQDVDSDNDRYLDIFEAVGSVTSPDTITTNLFVDFDLDGIPDFLDFDSDDDGIEDKYEVLDNLQSIVNRPFDADGDGTPDFHDADSDDDGLLDEQERGEGDEGTDSAPRDSDGNGIYDFRSIDADGDGILDRLEGDGDCDGDGIPNYRDAGDNCKIETYIPEGFSPNGDRINDFFVIPDSEFFPGNTLRVYNRWGALVFEMENYDNTWDGTKDGDVLPDGTYFYTFDLGIGQEALTGYVFISRN</sequence>
<dbReference type="OrthoDB" id="1236981at2"/>
<dbReference type="InterPro" id="IPR022409">
    <property type="entry name" value="PKD/Chitinase_dom"/>
</dbReference>
<feature type="domain" description="PKD" evidence="2">
    <location>
        <begin position="229"/>
        <end position="295"/>
    </location>
</feature>
<dbReference type="InterPro" id="IPR026341">
    <property type="entry name" value="T9SS_type_B"/>
</dbReference>
<accession>A0A5C6VLR4</accession>
<dbReference type="NCBIfam" id="TIGR04131">
    <property type="entry name" value="Bac_Flav_CTERM"/>
    <property type="match status" value="1"/>
</dbReference>
<organism evidence="3 4">
    <name type="scientific">Luteibaculum oceani</name>
    <dbReference type="NCBI Taxonomy" id="1294296"/>
    <lineage>
        <taxon>Bacteria</taxon>
        <taxon>Pseudomonadati</taxon>
        <taxon>Bacteroidota</taxon>
        <taxon>Flavobacteriia</taxon>
        <taxon>Flavobacteriales</taxon>
        <taxon>Luteibaculaceae</taxon>
        <taxon>Luteibaculum</taxon>
    </lineage>
</organism>
<dbReference type="SMART" id="SM00089">
    <property type="entry name" value="PKD"/>
    <property type="match status" value="1"/>
</dbReference>
<comment type="caution">
    <text evidence="3">The sequence shown here is derived from an EMBL/GenBank/DDBJ whole genome shotgun (WGS) entry which is preliminary data.</text>
</comment>
<dbReference type="SUPFAM" id="SSF103647">
    <property type="entry name" value="TSP type-3 repeat"/>
    <property type="match status" value="3"/>
</dbReference>
<dbReference type="InterPro" id="IPR000601">
    <property type="entry name" value="PKD_dom"/>
</dbReference>
<dbReference type="EMBL" id="VORB01000001">
    <property type="protein sequence ID" value="TXC85436.1"/>
    <property type="molecule type" value="Genomic_DNA"/>
</dbReference>
<dbReference type="Pfam" id="PF13585">
    <property type="entry name" value="CHU_C"/>
    <property type="match status" value="1"/>
</dbReference>
<keyword evidence="4" id="KW-1185">Reference proteome</keyword>
<dbReference type="InterPro" id="IPR035986">
    <property type="entry name" value="PKD_dom_sf"/>
</dbReference>
<dbReference type="InterPro" id="IPR013783">
    <property type="entry name" value="Ig-like_fold"/>
</dbReference>
<dbReference type="RefSeq" id="WP_147012873.1">
    <property type="nucleotide sequence ID" value="NZ_VORB01000001.1"/>
</dbReference>
<dbReference type="Gene3D" id="4.10.1080.10">
    <property type="entry name" value="TSP type-3 repeat"/>
    <property type="match status" value="3"/>
</dbReference>
<evidence type="ECO:0000259" key="2">
    <source>
        <dbReference type="PROSITE" id="PS50093"/>
    </source>
</evidence>